<protein>
    <submittedName>
        <fullName evidence="1">Uncharacterized protein</fullName>
    </submittedName>
</protein>
<sequence>MKVTQILVKLFKKTNKSTSLTPVSNVIATPTAHYEGVQTATIIAIPTNIAKAVVNCCLKNRIDLAEAIFRGFGYGNTKIVVTEKEIIAETSSGIVLLDPSKYRLSEL</sequence>
<organism evidence="1 2">
    <name type="scientific">Candidatus Marsarchaeota G2 archaeon ECH_B_SAG-G16</name>
    <dbReference type="NCBI Taxonomy" id="1978167"/>
    <lineage>
        <taxon>Archaea</taxon>
        <taxon>Candidatus Marsarchaeota</taxon>
        <taxon>Candidatus Marsarchaeota group 2</taxon>
    </lineage>
</organism>
<evidence type="ECO:0000313" key="1">
    <source>
        <dbReference type="EMBL" id="PSO05956.1"/>
    </source>
</evidence>
<dbReference type="EMBL" id="NEXO01000002">
    <property type="protein sequence ID" value="PSO05956.1"/>
    <property type="molecule type" value="Genomic_DNA"/>
</dbReference>
<comment type="caution">
    <text evidence="1">The sequence shown here is derived from an EMBL/GenBank/DDBJ whole genome shotgun (WGS) entry which is preliminary data.</text>
</comment>
<dbReference type="AlphaFoldDB" id="A0A2R6C5F4"/>
<gene>
    <name evidence="1" type="ORF">B9Q13_00115</name>
</gene>
<name>A0A2R6C5F4_9ARCH</name>
<dbReference type="Proteomes" id="UP000241886">
    <property type="component" value="Unassembled WGS sequence"/>
</dbReference>
<proteinExistence type="predicted"/>
<reference evidence="1 2" key="1">
    <citation type="submission" date="2017-04" db="EMBL/GenBank/DDBJ databases">
        <title>Novel microbial lineages endemic to geothermal iron-oxide mats fill important gaps in the evolutionary history of Archaea.</title>
        <authorList>
            <person name="Jay Z.J."/>
            <person name="Beam J.P."/>
            <person name="Dlakic M."/>
            <person name="Rusch D.B."/>
            <person name="Kozubal M.A."/>
            <person name="Inskeep W.P."/>
        </authorList>
    </citation>
    <scope>NUCLEOTIDE SEQUENCE [LARGE SCALE GENOMIC DNA]</scope>
    <source>
        <strain evidence="1">ECH_B_SAG-G16</strain>
    </source>
</reference>
<accession>A0A2R6C5F4</accession>
<evidence type="ECO:0000313" key="2">
    <source>
        <dbReference type="Proteomes" id="UP000241886"/>
    </source>
</evidence>